<evidence type="ECO:0000256" key="3">
    <source>
        <dbReference type="ARBA" id="ARBA00022630"/>
    </source>
</evidence>
<dbReference type="InterPro" id="IPR006076">
    <property type="entry name" value="FAD-dep_OxRdtase"/>
</dbReference>
<organism evidence="11 12">
    <name type="scientific">Deefgea chitinilytica</name>
    <dbReference type="NCBI Taxonomy" id="570276"/>
    <lineage>
        <taxon>Bacteria</taxon>
        <taxon>Pseudomonadati</taxon>
        <taxon>Pseudomonadota</taxon>
        <taxon>Betaproteobacteria</taxon>
        <taxon>Neisseriales</taxon>
        <taxon>Chitinibacteraceae</taxon>
        <taxon>Deefgea</taxon>
    </lineage>
</organism>
<evidence type="ECO:0000256" key="1">
    <source>
        <dbReference type="ARBA" id="ARBA00022490"/>
    </source>
</evidence>
<evidence type="ECO:0000256" key="9">
    <source>
        <dbReference type="ARBA" id="ARBA00023268"/>
    </source>
</evidence>
<sequence>MDKAFDLFKPILSQQWKNQDSAAILLSDFAEGYFFLDIVQHWLHDAGRSQRLHCFAFIQEIDAALPLALNGSIHGNDSLRSIVDELKQKWPPPVAGFHRVFLNQHSVILTVVYGQFEAQLSEVSGSFDVFLLNHSCENLDLISLKQIWRLSQANSQILTNATDKNSQAQLIKAGFSPQLHDSTRFLTASCLRSPKPLCPAPEQKAAIVIGAGIAGCAVANSLALRNWKIQLIDSAAEIASQASGNHIGLCHPTFSLDDNFQARLSRAGFLLTQQKLNALNQQPIATVHFGADEHFQIATSSGAAELMQAILKQQQAAAFFIEWLNAEQAKSQLAIECQFGGWWFPRGMWINPASACNGYINESIEYIDLSLNTYVDRIEYLDKQWCLFSSNNTLIASTDTLILANAHDAARLLPHTELALSSSLRSVTKIPANQLNTTNIGVSGQSYLTAEFGGFRCAGAALVNEDMSESEVQANNLRDLANLIGPAALLQTSNTQTRQCMRPNSADRLPLVGAVPATAPISHSVHQLFHIPKSTGIYTVLGFGARGLSWHVLAAEVLACQLNKEPQGIERSLIDAIDPSRFMLRRLRKLSAQKIMKSR</sequence>
<dbReference type="GO" id="GO:0032259">
    <property type="term" value="P:methylation"/>
    <property type="evidence" value="ECO:0007669"/>
    <property type="project" value="UniProtKB-KW"/>
</dbReference>
<dbReference type="Gene3D" id="3.30.9.10">
    <property type="entry name" value="D-Amino Acid Oxidase, subunit A, domain 2"/>
    <property type="match status" value="1"/>
</dbReference>
<evidence type="ECO:0000259" key="10">
    <source>
        <dbReference type="Pfam" id="PF01266"/>
    </source>
</evidence>
<dbReference type="EC" id="2.1.1.61" evidence="11"/>
<protein>
    <submittedName>
        <fullName evidence="11">FAD-dependent 5-carboxymethylaminomethyl-2-thiouridine(34) oxidoreductase MnmC</fullName>
        <ecNumber evidence="11">2.1.1.61</ecNumber>
    </submittedName>
</protein>
<dbReference type="Gene3D" id="3.50.50.60">
    <property type="entry name" value="FAD/NAD(P)-binding domain"/>
    <property type="match status" value="1"/>
</dbReference>
<keyword evidence="9" id="KW-0511">Multifunctional enzyme</keyword>
<evidence type="ECO:0000256" key="6">
    <source>
        <dbReference type="ARBA" id="ARBA00022694"/>
    </source>
</evidence>
<dbReference type="RefSeq" id="WP_203570061.1">
    <property type="nucleotide sequence ID" value="NZ_WOFE01000001.1"/>
</dbReference>
<dbReference type="NCBIfam" id="TIGR03197">
    <property type="entry name" value="MnmC_Cterm"/>
    <property type="match status" value="1"/>
</dbReference>
<evidence type="ECO:0000256" key="2">
    <source>
        <dbReference type="ARBA" id="ARBA00022603"/>
    </source>
</evidence>
<dbReference type="InterPro" id="IPR029063">
    <property type="entry name" value="SAM-dependent_MTases_sf"/>
</dbReference>
<dbReference type="Pfam" id="PF01266">
    <property type="entry name" value="DAO"/>
    <property type="match status" value="1"/>
</dbReference>
<evidence type="ECO:0000313" key="11">
    <source>
        <dbReference type="EMBL" id="MBM5570785.1"/>
    </source>
</evidence>
<dbReference type="InterPro" id="IPR017610">
    <property type="entry name" value="tRNA_S-uridine_synth_MnmC_C"/>
</dbReference>
<dbReference type="GO" id="GO:0004808">
    <property type="term" value="F:tRNA (5-methylaminomethyl-2-thiouridylate)(34)-methyltransferase activity"/>
    <property type="evidence" value="ECO:0007669"/>
    <property type="project" value="UniProtKB-EC"/>
</dbReference>
<evidence type="ECO:0000256" key="4">
    <source>
        <dbReference type="ARBA" id="ARBA00022679"/>
    </source>
</evidence>
<keyword evidence="6" id="KW-0819">tRNA processing</keyword>
<keyword evidence="7" id="KW-0274">FAD</keyword>
<dbReference type="PANTHER" id="PTHR13847:SF283">
    <property type="entry name" value="TRNA 5-METHYLAMINOMETHYL-2-THIOURIDINE BIOSYNTHESIS BIFUNCTIONAL PROTEIN MNMC"/>
    <property type="match status" value="1"/>
</dbReference>
<comment type="caution">
    <text evidence="11">The sequence shown here is derived from an EMBL/GenBank/DDBJ whole genome shotgun (WGS) entry which is preliminary data.</text>
</comment>
<keyword evidence="1" id="KW-0963">Cytoplasm</keyword>
<keyword evidence="12" id="KW-1185">Reference proteome</keyword>
<keyword evidence="3" id="KW-0285">Flavoprotein</keyword>
<dbReference type="InterPro" id="IPR036188">
    <property type="entry name" value="FAD/NAD-bd_sf"/>
</dbReference>
<reference evidence="11 12" key="1">
    <citation type="submission" date="2019-11" db="EMBL/GenBank/DDBJ databases">
        <title>Novel Deefgea species.</title>
        <authorList>
            <person name="Han J.-H."/>
        </authorList>
    </citation>
    <scope>NUCLEOTIDE SEQUENCE [LARGE SCALE GENOMIC DNA]</scope>
    <source>
        <strain evidence="11 12">LMG 24817</strain>
    </source>
</reference>
<accession>A0ABS2C9G0</accession>
<dbReference type="PANTHER" id="PTHR13847">
    <property type="entry name" value="SARCOSINE DEHYDROGENASE-RELATED"/>
    <property type="match status" value="1"/>
</dbReference>
<keyword evidence="8" id="KW-0560">Oxidoreductase</keyword>
<evidence type="ECO:0000256" key="8">
    <source>
        <dbReference type="ARBA" id="ARBA00023002"/>
    </source>
</evidence>
<name>A0ABS2C9G0_9NEIS</name>
<dbReference type="EMBL" id="WOFE01000001">
    <property type="protein sequence ID" value="MBM5570785.1"/>
    <property type="molecule type" value="Genomic_DNA"/>
</dbReference>
<dbReference type="Gene3D" id="3.40.50.150">
    <property type="entry name" value="Vaccinia Virus protein VP39"/>
    <property type="match status" value="1"/>
</dbReference>
<proteinExistence type="predicted"/>
<evidence type="ECO:0000256" key="7">
    <source>
        <dbReference type="ARBA" id="ARBA00022827"/>
    </source>
</evidence>
<keyword evidence="5" id="KW-0949">S-adenosyl-L-methionine</keyword>
<evidence type="ECO:0000256" key="5">
    <source>
        <dbReference type="ARBA" id="ARBA00022691"/>
    </source>
</evidence>
<keyword evidence="2 11" id="KW-0489">Methyltransferase</keyword>
<dbReference type="Proteomes" id="UP001195660">
    <property type="component" value="Unassembled WGS sequence"/>
</dbReference>
<gene>
    <name evidence="11" type="primary">mnmC</name>
    <name evidence="11" type="ORF">GM173_04220</name>
</gene>
<feature type="domain" description="FAD dependent oxidoreductase" evidence="10">
    <location>
        <begin position="207"/>
        <end position="559"/>
    </location>
</feature>
<evidence type="ECO:0000313" key="12">
    <source>
        <dbReference type="Proteomes" id="UP001195660"/>
    </source>
</evidence>
<keyword evidence="4 11" id="KW-0808">Transferase</keyword>
<dbReference type="SUPFAM" id="SSF51905">
    <property type="entry name" value="FAD/NAD(P)-binding domain"/>
    <property type="match status" value="1"/>
</dbReference>